<dbReference type="Proteomes" id="UP000280837">
    <property type="component" value="Chromosome"/>
</dbReference>
<gene>
    <name evidence="1" type="ORF">EGK58_008810</name>
</gene>
<accession>A0A8F6QU31</accession>
<dbReference type="EMBL" id="CP078027">
    <property type="protein sequence ID" value="QXR18225.1"/>
    <property type="molecule type" value="Genomic_DNA"/>
</dbReference>
<sequence>MKDLKSPLEEQSLFETWIITSHLSNMAYDLLLGKRYKKIINNDSLEATRINTLNRYRQITGSELSQETREKFDDFLHRSEMHTSFLESLRDIKLYPSKDLPLWNKHIEIYNELEKNNFCKSSATEMHNFLFKNFLIPEYKFIEIEKLMQRDFNIFLILFHLDASIFQATSPKVSLYKYLLIGKIQNTRKSPHHLFWNIVKILACIESNKQIGTFFDTSKKIPKDEDCFSLVNEDQAERIKYAVRKLKEGKSFFFYLNDFYQLLGTKTRFKDTKCFTSFSITGIWLIYIYSTILIKPNSILCNLTSKDLDALYLMFKTQYRSKGTYQWPSDLTK</sequence>
<evidence type="ECO:0000313" key="1">
    <source>
        <dbReference type="EMBL" id="QXR18225.1"/>
    </source>
</evidence>
<dbReference type="AlphaFoldDB" id="A0A8F6QU31"/>
<reference evidence="1" key="1">
    <citation type="journal article" date="2019" name="Nat. Commun.">
        <title>Spatiotemporal dynamics of multidrug resistant bacteria on intensive care unit surfaces.</title>
        <authorList>
            <person name="D'Souza A.W."/>
            <person name="Potter R.F."/>
            <person name="Wallace M."/>
            <person name="Shupe A."/>
            <person name="Patel S."/>
            <person name="Sun X."/>
            <person name="Gul D."/>
            <person name="Kwon J.H."/>
            <person name="Andleeb S."/>
            <person name="Burnham C.D."/>
            <person name="Dantas G."/>
        </authorList>
    </citation>
    <scope>NUCLEOTIDE SEQUENCE</scope>
    <source>
        <strain evidence="1">AV_175</strain>
    </source>
</reference>
<proteinExistence type="predicted"/>
<dbReference type="RefSeq" id="WP_125278351.1">
    <property type="nucleotide sequence ID" value="NZ_CP078027.1"/>
</dbReference>
<protein>
    <submittedName>
        <fullName evidence="1">Uncharacterized protein</fullName>
    </submittedName>
</protein>
<name>A0A8F6QU31_9GAMM</name>
<reference evidence="1" key="2">
    <citation type="submission" date="2021-06" db="EMBL/GenBank/DDBJ databases">
        <authorList>
            <person name="Diorio-Toth L."/>
        </authorList>
    </citation>
    <scope>NUCLEOTIDE SEQUENCE</scope>
    <source>
        <strain evidence="1">AV_175</strain>
    </source>
</reference>
<organism evidence="1">
    <name type="scientific">Acinetobacter variabilis</name>
    <dbReference type="NCBI Taxonomy" id="70346"/>
    <lineage>
        <taxon>Bacteria</taxon>
        <taxon>Pseudomonadati</taxon>
        <taxon>Pseudomonadota</taxon>
        <taxon>Gammaproteobacteria</taxon>
        <taxon>Moraxellales</taxon>
        <taxon>Moraxellaceae</taxon>
        <taxon>Acinetobacter</taxon>
    </lineage>
</organism>